<sequence length="154" mass="17272">MEVKQLLKENGVQLDEGIAITDQVTPLNALPNDAGSLSDKNNANQEPTSNAKRRAPSPFRKYGCKRKCLGKCHESRSVPNLRYQDGNSCAEDSGAMDDKQQKSECHQYGHLDAANEDRETGTSRVEKAVKIDRRRLAEAVRMVSWFNAYTFQLL</sequence>
<accession>A0A183EQ64</accession>
<evidence type="ECO:0000313" key="3">
    <source>
        <dbReference type="Proteomes" id="UP000271098"/>
    </source>
</evidence>
<feature type="region of interest" description="Disordered" evidence="1">
    <location>
        <begin position="22"/>
        <end position="60"/>
    </location>
</feature>
<proteinExistence type="predicted"/>
<gene>
    <name evidence="2" type="ORF">GPUH_LOCUS23106</name>
</gene>
<dbReference type="EMBL" id="UYRT01096823">
    <property type="protein sequence ID" value="VDN40993.1"/>
    <property type="molecule type" value="Genomic_DNA"/>
</dbReference>
<evidence type="ECO:0000313" key="2">
    <source>
        <dbReference type="EMBL" id="VDN40993.1"/>
    </source>
</evidence>
<evidence type="ECO:0000313" key="4">
    <source>
        <dbReference type="WBParaSite" id="GPUH_0002313401-mRNA-1"/>
    </source>
</evidence>
<keyword evidence="3" id="KW-1185">Reference proteome</keyword>
<reference evidence="4" key="1">
    <citation type="submission" date="2016-06" db="UniProtKB">
        <authorList>
            <consortium name="WormBaseParasite"/>
        </authorList>
    </citation>
    <scope>IDENTIFICATION</scope>
</reference>
<name>A0A183EQ64_9BILA</name>
<reference evidence="2 3" key="2">
    <citation type="submission" date="2018-11" db="EMBL/GenBank/DDBJ databases">
        <authorList>
            <consortium name="Pathogen Informatics"/>
        </authorList>
    </citation>
    <scope>NUCLEOTIDE SEQUENCE [LARGE SCALE GENOMIC DNA]</scope>
</reference>
<evidence type="ECO:0000256" key="1">
    <source>
        <dbReference type="SAM" id="MobiDB-lite"/>
    </source>
</evidence>
<feature type="compositionally biased region" description="Polar residues" evidence="1">
    <location>
        <begin position="38"/>
        <end position="50"/>
    </location>
</feature>
<dbReference type="WBParaSite" id="GPUH_0002313401-mRNA-1">
    <property type="protein sequence ID" value="GPUH_0002313401-mRNA-1"/>
    <property type="gene ID" value="GPUH_0002313401"/>
</dbReference>
<protein>
    <submittedName>
        <fullName evidence="2 4">Uncharacterized protein</fullName>
    </submittedName>
</protein>
<dbReference type="Proteomes" id="UP000271098">
    <property type="component" value="Unassembled WGS sequence"/>
</dbReference>
<dbReference type="AlphaFoldDB" id="A0A183EQ64"/>
<organism evidence="4">
    <name type="scientific">Gongylonema pulchrum</name>
    <dbReference type="NCBI Taxonomy" id="637853"/>
    <lineage>
        <taxon>Eukaryota</taxon>
        <taxon>Metazoa</taxon>
        <taxon>Ecdysozoa</taxon>
        <taxon>Nematoda</taxon>
        <taxon>Chromadorea</taxon>
        <taxon>Rhabditida</taxon>
        <taxon>Spirurina</taxon>
        <taxon>Spiruromorpha</taxon>
        <taxon>Spiruroidea</taxon>
        <taxon>Gongylonematidae</taxon>
        <taxon>Gongylonema</taxon>
    </lineage>
</organism>